<reference evidence="1 2" key="1">
    <citation type="submission" date="2021-03" db="EMBL/GenBank/DDBJ databases">
        <title>Actinoplanes flavus sp. nov., a novel actinomycete isolated from Coconut Palm rhizosphere soil.</title>
        <authorList>
            <person name="Luo X."/>
        </authorList>
    </citation>
    <scope>NUCLEOTIDE SEQUENCE [LARGE SCALE GENOMIC DNA]</scope>
    <source>
        <strain evidence="1 2">NEAU-H7</strain>
    </source>
</reference>
<dbReference type="EMBL" id="JAGFNS010000023">
    <property type="protein sequence ID" value="MBO3741760.1"/>
    <property type="molecule type" value="Genomic_DNA"/>
</dbReference>
<comment type="caution">
    <text evidence="1">The sequence shown here is derived from an EMBL/GenBank/DDBJ whole genome shotgun (WGS) entry which is preliminary data.</text>
</comment>
<keyword evidence="2" id="KW-1185">Reference proteome</keyword>
<evidence type="ECO:0000313" key="1">
    <source>
        <dbReference type="EMBL" id="MBO3741760.1"/>
    </source>
</evidence>
<proteinExistence type="predicted"/>
<sequence length="50" mass="5614">MINLVRLLRLTPVLMTSTKQMGDVALHLARHGYSRHVLENRDIVTVATTA</sequence>
<evidence type="ECO:0000313" key="2">
    <source>
        <dbReference type="Proteomes" id="UP000679690"/>
    </source>
</evidence>
<organism evidence="1 2">
    <name type="scientific">Actinoplanes flavus</name>
    <dbReference type="NCBI Taxonomy" id="2820290"/>
    <lineage>
        <taxon>Bacteria</taxon>
        <taxon>Bacillati</taxon>
        <taxon>Actinomycetota</taxon>
        <taxon>Actinomycetes</taxon>
        <taxon>Micromonosporales</taxon>
        <taxon>Micromonosporaceae</taxon>
        <taxon>Actinoplanes</taxon>
    </lineage>
</organism>
<dbReference type="RefSeq" id="WP_208470904.1">
    <property type="nucleotide sequence ID" value="NZ_JAGFNS010000023.1"/>
</dbReference>
<gene>
    <name evidence="1" type="ORF">J5X75_30050</name>
</gene>
<accession>A0ABS3UT61</accession>
<protein>
    <submittedName>
        <fullName evidence="1">Uncharacterized protein</fullName>
    </submittedName>
</protein>
<name>A0ABS3UT61_9ACTN</name>
<dbReference type="Proteomes" id="UP000679690">
    <property type="component" value="Unassembled WGS sequence"/>
</dbReference>